<comment type="caution">
    <text evidence="6">The sequence shown here is derived from an EMBL/GenBank/DDBJ whole genome shotgun (WGS) entry which is preliminary data.</text>
</comment>
<evidence type="ECO:0000259" key="5">
    <source>
        <dbReference type="Pfam" id="PF14718"/>
    </source>
</evidence>
<evidence type="ECO:0000256" key="3">
    <source>
        <dbReference type="SAM" id="SignalP"/>
    </source>
</evidence>
<dbReference type="AlphaFoldDB" id="H5TEL8"/>
<dbReference type="Gene3D" id="1.10.530.10">
    <property type="match status" value="1"/>
</dbReference>
<evidence type="ECO:0000259" key="4">
    <source>
        <dbReference type="Pfam" id="PF01464"/>
    </source>
</evidence>
<dbReference type="eggNOG" id="COG0741">
    <property type="taxonomic scope" value="Bacteria"/>
</dbReference>
<protein>
    <submittedName>
        <fullName evidence="6">Soluble lytic murein transglycosylase</fullName>
        <ecNumber evidence="6">3.2.1.-</ecNumber>
    </submittedName>
</protein>
<name>H5TEL8_9ALTE</name>
<dbReference type="InterPro" id="IPR008939">
    <property type="entry name" value="Lytic_TGlycosylase_superhlx_U"/>
</dbReference>
<dbReference type="Proteomes" id="UP000053586">
    <property type="component" value="Unassembled WGS sequence"/>
</dbReference>
<dbReference type="GO" id="GO:0004553">
    <property type="term" value="F:hydrolase activity, hydrolyzing O-glycosyl compounds"/>
    <property type="evidence" value="ECO:0007669"/>
    <property type="project" value="InterPro"/>
</dbReference>
<dbReference type="InterPro" id="IPR008258">
    <property type="entry name" value="Transglycosylase_SLT_dom_1"/>
</dbReference>
<dbReference type="PROSITE" id="PS00922">
    <property type="entry name" value="TRANSGLYCOSYLASE"/>
    <property type="match status" value="1"/>
</dbReference>
<evidence type="ECO:0000256" key="2">
    <source>
        <dbReference type="ARBA" id="ARBA00022729"/>
    </source>
</evidence>
<reference evidence="6 7" key="2">
    <citation type="journal article" date="2017" name="Antonie Van Leeuwenhoek">
        <title>Rhizobium rhizosphaerae sp. nov., a novel species isolated from rice rhizosphere.</title>
        <authorList>
            <person name="Zhao J.J."/>
            <person name="Zhang J."/>
            <person name="Zhang R.J."/>
            <person name="Zhang C.W."/>
            <person name="Yin H.Q."/>
            <person name="Zhang X.X."/>
        </authorList>
    </citation>
    <scope>NUCLEOTIDE SEQUENCE [LARGE SCALE GENOMIC DNA]</scope>
    <source>
        <strain evidence="6 7">ACAM 611</strain>
    </source>
</reference>
<evidence type="ECO:0000313" key="7">
    <source>
        <dbReference type="Proteomes" id="UP000053586"/>
    </source>
</evidence>
<dbReference type="EMBL" id="BAET01000031">
    <property type="protein sequence ID" value="GAB56745.1"/>
    <property type="molecule type" value="Genomic_DNA"/>
</dbReference>
<dbReference type="InterPro" id="IPR023346">
    <property type="entry name" value="Lysozyme-like_dom_sf"/>
</dbReference>
<dbReference type="InterPro" id="IPR000189">
    <property type="entry name" value="Transglyc_AS"/>
</dbReference>
<keyword evidence="6" id="KW-0378">Hydrolase</keyword>
<dbReference type="InterPro" id="IPR037061">
    <property type="entry name" value="Lytic_TGlycoase_superhlx_L_sf"/>
</dbReference>
<dbReference type="STRING" id="56804.BAE46_04445"/>
<organism evidence="6 7">
    <name type="scientific">Glaciecola punicea ACAM 611</name>
    <dbReference type="NCBI Taxonomy" id="1121923"/>
    <lineage>
        <taxon>Bacteria</taxon>
        <taxon>Pseudomonadati</taxon>
        <taxon>Pseudomonadota</taxon>
        <taxon>Gammaproteobacteria</taxon>
        <taxon>Alteromonadales</taxon>
        <taxon>Alteromonadaceae</taxon>
        <taxon>Glaciecola</taxon>
    </lineage>
</organism>
<proteinExistence type="inferred from homology"/>
<dbReference type="PANTHER" id="PTHR37423:SF5">
    <property type="entry name" value="SOLUBLE LYTIC MUREIN TRANSGLYCOSYLASE"/>
    <property type="match status" value="1"/>
</dbReference>
<dbReference type="OrthoDB" id="92254at2"/>
<gene>
    <name evidence="6" type="primary">slt</name>
    <name evidence="6" type="ORF">GPUN_2630</name>
</gene>
<dbReference type="EC" id="3.2.1.-" evidence="6"/>
<feature type="domain" description="Transglycosylase SLT" evidence="4">
    <location>
        <begin position="489"/>
        <end position="596"/>
    </location>
</feature>
<dbReference type="CDD" id="cd13401">
    <property type="entry name" value="Slt70-like"/>
    <property type="match status" value="1"/>
</dbReference>
<dbReference type="Pfam" id="PF01464">
    <property type="entry name" value="SLT"/>
    <property type="match status" value="1"/>
</dbReference>
<evidence type="ECO:0000256" key="1">
    <source>
        <dbReference type="ARBA" id="ARBA00007734"/>
    </source>
</evidence>
<dbReference type="Gene3D" id="1.10.1240.20">
    <property type="entry name" value="Lytic transglycosylase, superhelical linker domain"/>
    <property type="match status" value="1"/>
</dbReference>
<dbReference type="InterPro" id="IPR012289">
    <property type="entry name" value="Lytic_TGlycosylase_superhlx_L"/>
</dbReference>
<dbReference type="SUPFAM" id="SSF48435">
    <property type="entry name" value="Bacterial muramidases"/>
    <property type="match status" value="1"/>
</dbReference>
<dbReference type="SUPFAM" id="SSF53955">
    <property type="entry name" value="Lysozyme-like"/>
    <property type="match status" value="1"/>
</dbReference>
<dbReference type="PANTHER" id="PTHR37423">
    <property type="entry name" value="SOLUBLE LYTIC MUREIN TRANSGLYCOSYLASE-RELATED"/>
    <property type="match status" value="1"/>
</dbReference>
<sequence>MLSSFFILCVFSAVGFAQTSAADDLFAMPDREAQRAAFVRAEKRVWQMDNVELMETVQSLSDYPLIPYLIERKLSDRLQLSDEEQVRAFLVQYEGTPLARKLRRNWLQYLEQRQRAALFVEFYTATSDAALACAYLDFTVALGTDITRLYSQIAELWTVAESQPKQCDGIFKKWIAANQLSEDLVLLRIQKAADGGQHTLIPYLRTLLPKEKQYLADLWQNTRRNPAYVKNSKAFIGQYPLIEADIMSYGLTRLVWRDRNLAVQIMQKAETSMVFTQAQRAHIYSRFGIKLAIDDHEASEEYLLKAAAGADDPEVMRWHLAYLLRQQDWVRVVLLIENAAPQKVAAKKYSYWLARAYEQLGRQDEANILYKQVATHRHYYGFLASARVGLPYQLENSPVVVPDELVFKVKSLASSQRAYELRKLGRQHEARLEWRHTQGQLDEDEKLATAVISSAWDWPDQAIFTFSRHGYLNDVTRRFPIAFADIMVREANKKDIDPEWAFAIARRESSFMPDAVSPANARGLMQLLPSTAKYLEKRYISSKRLLDAETNVRLGNKYLRYLMDKLDNNQILVSASYNAGWRNVQKWLPQVEALASDIWVELIPFRETRNYVKAVTAYKQIYYAQLHNEVVLPDEMALAKASVFERFIATPIPVSL</sequence>
<dbReference type="Gene3D" id="1.25.20.10">
    <property type="entry name" value="Bacterial muramidases"/>
    <property type="match status" value="1"/>
</dbReference>
<dbReference type="GO" id="GO:0000270">
    <property type="term" value="P:peptidoglycan metabolic process"/>
    <property type="evidence" value="ECO:0007669"/>
    <property type="project" value="InterPro"/>
</dbReference>
<feature type="signal peptide" evidence="3">
    <location>
        <begin position="1"/>
        <end position="21"/>
    </location>
</feature>
<dbReference type="GO" id="GO:0008933">
    <property type="term" value="F:peptidoglycan lytic transglycosylase activity"/>
    <property type="evidence" value="ECO:0007669"/>
    <property type="project" value="InterPro"/>
</dbReference>
<accession>H5TEL8</accession>
<dbReference type="Pfam" id="PF14718">
    <property type="entry name" value="SLT_L"/>
    <property type="match status" value="1"/>
</dbReference>
<feature type="chain" id="PRO_5003597976" evidence="3">
    <location>
        <begin position="22"/>
        <end position="656"/>
    </location>
</feature>
<dbReference type="GO" id="GO:0016020">
    <property type="term" value="C:membrane"/>
    <property type="evidence" value="ECO:0007669"/>
    <property type="project" value="InterPro"/>
</dbReference>
<comment type="similarity">
    <text evidence="1">Belongs to the transglycosylase Slt family.</text>
</comment>
<evidence type="ECO:0000313" key="6">
    <source>
        <dbReference type="EMBL" id="GAB56745.1"/>
    </source>
</evidence>
<feature type="domain" description="Lytic transglycosylase superhelical linker" evidence="5">
    <location>
        <begin position="409"/>
        <end position="474"/>
    </location>
</feature>
<dbReference type="RefSeq" id="WP_006007226.1">
    <property type="nucleotide sequence ID" value="NZ_BAET01000031.1"/>
</dbReference>
<keyword evidence="7" id="KW-1185">Reference proteome</keyword>
<dbReference type="GO" id="GO:0042597">
    <property type="term" value="C:periplasmic space"/>
    <property type="evidence" value="ECO:0007669"/>
    <property type="project" value="InterPro"/>
</dbReference>
<keyword evidence="2 3" id="KW-0732">Signal</keyword>
<keyword evidence="6" id="KW-0326">Glycosidase</keyword>
<reference evidence="6 7" key="1">
    <citation type="journal article" date="2012" name="J. Bacteriol.">
        <title>Genome sequence of proteorhodopsin-containing sea ice bacterium Glaciecola punicea ACAM 611T.</title>
        <authorList>
            <person name="Qin Q.-L."/>
            <person name="Xie B.-B."/>
            <person name="Shu Y.-L."/>
            <person name="Rong J.-C."/>
            <person name="Zhao D.-L."/>
            <person name="Zhang X.-Y."/>
            <person name="Chen X.-L."/>
            <person name="Zhou B.-C."/>
            <person name="Zhanga Y.-Z."/>
        </authorList>
    </citation>
    <scope>NUCLEOTIDE SEQUENCE [LARGE SCALE GENOMIC DNA]</scope>
    <source>
        <strain evidence="6 7">ACAM 611</strain>
    </source>
</reference>